<sequence length="313" mass="34678">MLLQALEDGNLKNMHLAHYTETVLFQPTITYPTDDNPRGSMEVTFKPADGSEPKTITIPLRPDTANLEIMDVNMHQSPCKAYNMGSKINQWLSSCFGYPVVMAYLGEHLRPVLMSTSGNGQAKSQQSSPSWLGSITKSLPTSILGYGGQENQEKEQVTFADCASYLVVSETSMKDVLSRLPEGEEMDIIKFRPNIIVAGAEKEWEEDYWAELDVGGNIIPLSHNCVRCVSINIDYTTGKPGKTESGTILKKMMKDRRVDQGMKYSPVFGRYGFLAQGEQGGTVKVGDEVNVTRKNEERTTFDWPGLSSASLVK</sequence>
<keyword evidence="2" id="KW-1185">Reference proteome</keyword>
<proteinExistence type="predicted"/>
<reference evidence="1" key="1">
    <citation type="submission" date="2024-09" db="EMBL/GenBank/DDBJ databases">
        <title>Black Yeasts Isolated from many extreme environments.</title>
        <authorList>
            <person name="Coleine C."/>
            <person name="Stajich J.E."/>
            <person name="Selbmann L."/>
        </authorList>
    </citation>
    <scope>NUCLEOTIDE SEQUENCE</scope>
    <source>
        <strain evidence="1">CCFEE 5737</strain>
    </source>
</reference>
<evidence type="ECO:0000313" key="1">
    <source>
        <dbReference type="EMBL" id="KAK3056838.1"/>
    </source>
</evidence>
<comment type="caution">
    <text evidence="1">The sequence shown here is derived from an EMBL/GenBank/DDBJ whole genome shotgun (WGS) entry which is preliminary data.</text>
</comment>
<dbReference type="Proteomes" id="UP001186974">
    <property type="component" value="Unassembled WGS sequence"/>
</dbReference>
<organism evidence="1 2">
    <name type="scientific">Coniosporium uncinatum</name>
    <dbReference type="NCBI Taxonomy" id="93489"/>
    <lineage>
        <taxon>Eukaryota</taxon>
        <taxon>Fungi</taxon>
        <taxon>Dikarya</taxon>
        <taxon>Ascomycota</taxon>
        <taxon>Pezizomycotina</taxon>
        <taxon>Dothideomycetes</taxon>
        <taxon>Dothideomycetes incertae sedis</taxon>
        <taxon>Coniosporium</taxon>
    </lineage>
</organism>
<evidence type="ECO:0000313" key="2">
    <source>
        <dbReference type="Proteomes" id="UP001186974"/>
    </source>
</evidence>
<gene>
    <name evidence="1" type="ORF">LTS18_011637</name>
</gene>
<dbReference type="EMBL" id="JAWDJW010009728">
    <property type="protein sequence ID" value="KAK3056838.1"/>
    <property type="molecule type" value="Genomic_DNA"/>
</dbReference>
<protein>
    <submittedName>
        <fullName evidence="1">Uncharacterized protein</fullName>
    </submittedName>
</protein>
<accession>A0ACC3CYA6</accession>
<name>A0ACC3CYA6_9PEZI</name>